<proteinExistence type="predicted"/>
<dbReference type="Proteomes" id="UP000774617">
    <property type="component" value="Unassembled WGS sequence"/>
</dbReference>
<keyword evidence="2" id="KW-0472">Membrane</keyword>
<accession>A0ABQ8GJE5</accession>
<name>A0ABQ8GJE5_9PEZI</name>
<feature type="compositionally biased region" description="Polar residues" evidence="1">
    <location>
        <begin position="31"/>
        <end position="44"/>
    </location>
</feature>
<comment type="caution">
    <text evidence="3">The sequence shown here is derived from an EMBL/GenBank/DDBJ whole genome shotgun (WGS) entry which is preliminary data.</text>
</comment>
<dbReference type="EMBL" id="JAGTJR010000007">
    <property type="protein sequence ID" value="KAH7057212.1"/>
    <property type="molecule type" value="Genomic_DNA"/>
</dbReference>
<evidence type="ECO:0000313" key="4">
    <source>
        <dbReference type="Proteomes" id="UP000774617"/>
    </source>
</evidence>
<protein>
    <submittedName>
        <fullName evidence="3">Uncharacterized protein</fullName>
    </submittedName>
</protein>
<feature type="region of interest" description="Disordered" evidence="1">
    <location>
        <begin position="67"/>
        <end position="107"/>
    </location>
</feature>
<sequence length="177" mass="17804">MAHEAASSTTSIASAPASTSSGGNGVLTVTRGPQTTNANHISTLEPVTTTFPGALLSIDPVSAPTVSAARPPCLESSRPNPDGTAIPQPPTPNAAPKRPAALGGPAPWPRLRKCCNNASPTCPRASGATPPLRVHRSPLLTAILLAGAALFALSFFAAAAAAADVRTTTTAQSPRRM</sequence>
<evidence type="ECO:0000313" key="3">
    <source>
        <dbReference type="EMBL" id="KAH7057212.1"/>
    </source>
</evidence>
<organism evidence="3 4">
    <name type="scientific">Macrophomina phaseolina</name>
    <dbReference type="NCBI Taxonomy" id="35725"/>
    <lineage>
        <taxon>Eukaryota</taxon>
        <taxon>Fungi</taxon>
        <taxon>Dikarya</taxon>
        <taxon>Ascomycota</taxon>
        <taxon>Pezizomycotina</taxon>
        <taxon>Dothideomycetes</taxon>
        <taxon>Dothideomycetes incertae sedis</taxon>
        <taxon>Botryosphaeriales</taxon>
        <taxon>Botryosphaeriaceae</taxon>
        <taxon>Macrophomina</taxon>
    </lineage>
</organism>
<keyword evidence="4" id="KW-1185">Reference proteome</keyword>
<keyword evidence="2" id="KW-0812">Transmembrane</keyword>
<gene>
    <name evidence="3" type="ORF">B0J12DRAFT_738012</name>
</gene>
<keyword evidence="2" id="KW-1133">Transmembrane helix</keyword>
<evidence type="ECO:0000256" key="2">
    <source>
        <dbReference type="SAM" id="Phobius"/>
    </source>
</evidence>
<feature type="compositionally biased region" description="Low complexity" evidence="1">
    <location>
        <begin position="1"/>
        <end position="21"/>
    </location>
</feature>
<feature type="region of interest" description="Disordered" evidence="1">
    <location>
        <begin position="1"/>
        <end position="44"/>
    </location>
</feature>
<feature type="transmembrane region" description="Helical" evidence="2">
    <location>
        <begin position="139"/>
        <end position="163"/>
    </location>
</feature>
<evidence type="ECO:0000256" key="1">
    <source>
        <dbReference type="SAM" id="MobiDB-lite"/>
    </source>
</evidence>
<reference evidence="3 4" key="1">
    <citation type="journal article" date="2021" name="Nat. Commun.">
        <title>Genetic determinants of endophytism in the Arabidopsis root mycobiome.</title>
        <authorList>
            <person name="Mesny F."/>
            <person name="Miyauchi S."/>
            <person name="Thiergart T."/>
            <person name="Pickel B."/>
            <person name="Atanasova L."/>
            <person name="Karlsson M."/>
            <person name="Huettel B."/>
            <person name="Barry K.W."/>
            <person name="Haridas S."/>
            <person name="Chen C."/>
            <person name="Bauer D."/>
            <person name="Andreopoulos W."/>
            <person name="Pangilinan J."/>
            <person name="LaButti K."/>
            <person name="Riley R."/>
            <person name="Lipzen A."/>
            <person name="Clum A."/>
            <person name="Drula E."/>
            <person name="Henrissat B."/>
            <person name="Kohler A."/>
            <person name="Grigoriev I.V."/>
            <person name="Martin F.M."/>
            <person name="Hacquard S."/>
        </authorList>
    </citation>
    <scope>NUCLEOTIDE SEQUENCE [LARGE SCALE GENOMIC DNA]</scope>
    <source>
        <strain evidence="3 4">MPI-SDFR-AT-0080</strain>
    </source>
</reference>